<evidence type="ECO:0000256" key="1">
    <source>
        <dbReference type="SAM" id="MobiDB-lite"/>
    </source>
</evidence>
<name>A0A850H9D5_9SPHN</name>
<comment type="caution">
    <text evidence="2">The sequence shown here is derived from an EMBL/GenBank/DDBJ whole genome shotgun (WGS) entry which is preliminary data.</text>
</comment>
<dbReference type="EMBL" id="JABWTA010000001">
    <property type="protein sequence ID" value="NVE94110.1"/>
    <property type="molecule type" value="Genomic_DNA"/>
</dbReference>
<keyword evidence="3" id="KW-1185">Reference proteome</keyword>
<dbReference type="Proteomes" id="UP000546031">
    <property type="component" value="Unassembled WGS sequence"/>
</dbReference>
<evidence type="ECO:0008006" key="4">
    <source>
        <dbReference type="Google" id="ProtNLM"/>
    </source>
</evidence>
<protein>
    <recommendedName>
        <fullName evidence="4">Homeodomain phBC6A51-type domain-containing protein</fullName>
    </recommendedName>
</protein>
<evidence type="ECO:0000313" key="2">
    <source>
        <dbReference type="EMBL" id="NVE94110.1"/>
    </source>
</evidence>
<organism evidence="2 3">
    <name type="scientific">Altererythrobacter lutimaris</name>
    <dbReference type="NCBI Taxonomy" id="2743979"/>
    <lineage>
        <taxon>Bacteria</taxon>
        <taxon>Pseudomonadati</taxon>
        <taxon>Pseudomonadota</taxon>
        <taxon>Alphaproteobacteria</taxon>
        <taxon>Sphingomonadales</taxon>
        <taxon>Erythrobacteraceae</taxon>
        <taxon>Altererythrobacter</taxon>
    </lineage>
</organism>
<feature type="region of interest" description="Disordered" evidence="1">
    <location>
        <begin position="142"/>
        <end position="174"/>
    </location>
</feature>
<feature type="compositionally biased region" description="Acidic residues" evidence="1">
    <location>
        <begin position="153"/>
        <end position="174"/>
    </location>
</feature>
<proteinExistence type="predicted"/>
<sequence length="240" mass="26625">MTHLVPVPLDQTRDNSQKKARFLERLSLTGNVRSACRAIAITPMTAYRWRRQCPHFASGWEAALVVARAHAEEVLADRALNGVEETVFYHGEEVATRTRYDARLLLAHLARLDAKAEDRNLAEAAADFDSVLAHFEAHGTLPPELGEARAGSSDEDIAGEIDAGEGGDAPPQEDVENLSCEERCARMERARPADSPTLEELAVEDYGVDDLRSDQLLAFEAGEDEWWLIGPPADWDYEAW</sequence>
<dbReference type="RefSeq" id="WP_176272423.1">
    <property type="nucleotide sequence ID" value="NZ_JABWTA010000001.1"/>
</dbReference>
<reference evidence="2 3" key="1">
    <citation type="submission" date="2020-06" db="EMBL/GenBank/DDBJ databases">
        <title>Altererythrobacter lutimaris sp. nov., a marine bacterium isolated from a tidal flat.</title>
        <authorList>
            <person name="Kim D."/>
            <person name="Yoo Y."/>
            <person name="Kim J.-J."/>
        </authorList>
    </citation>
    <scope>NUCLEOTIDE SEQUENCE [LARGE SCALE GENOMIC DNA]</scope>
    <source>
        <strain evidence="2 3">JGD-16</strain>
    </source>
</reference>
<evidence type="ECO:0000313" key="3">
    <source>
        <dbReference type="Proteomes" id="UP000546031"/>
    </source>
</evidence>
<dbReference type="AlphaFoldDB" id="A0A850H9D5"/>
<accession>A0A850H9D5</accession>
<gene>
    <name evidence="2" type="ORF">HUO12_04275</name>
</gene>